<evidence type="ECO:0000256" key="1">
    <source>
        <dbReference type="SAM" id="SignalP"/>
    </source>
</evidence>
<evidence type="ECO:0000313" key="3">
    <source>
        <dbReference type="Proteomes" id="UP000481153"/>
    </source>
</evidence>
<comment type="caution">
    <text evidence="2">The sequence shown here is derived from an EMBL/GenBank/DDBJ whole genome shotgun (WGS) entry which is preliminary data.</text>
</comment>
<dbReference type="EMBL" id="VJMJ01000127">
    <property type="protein sequence ID" value="KAF0732941.1"/>
    <property type="molecule type" value="Genomic_DNA"/>
</dbReference>
<protein>
    <recommendedName>
        <fullName evidence="4">GH18 domain-containing protein</fullName>
    </recommendedName>
</protein>
<feature type="chain" id="PRO_5026348586" description="GH18 domain-containing protein" evidence="1">
    <location>
        <begin position="21"/>
        <end position="276"/>
    </location>
</feature>
<sequence>MLWLARIAVAVLGVSSSVSSVDLSKCWATTGNPPTLPNANEAIVNTDYRGLYVSLNKNQAQLEPYYTPAVLPSTAPPTSSILFATSILNDAAGPQAQLNRQRLLRFIVSHQINALSFYDLYSVLADRKLTGAMQTFMTQARQCGVTSISAIGGSQVEFASIGTYMSNSTLAQAHKFDMLLTKIEYWNAGSGYSVDSFALLLKNIRSGSVSKSLINLPIASYLGWFIDPNGKISGEQAIANVFIPLLDRVYLHSYYGTDPSQAYGYTTTRLTVVQNA</sequence>
<keyword evidence="3" id="KW-1185">Reference proteome</keyword>
<accession>A0A6G0WZI5</accession>
<proteinExistence type="predicted"/>
<dbReference type="VEuPathDB" id="FungiDB:AeMF1_010720"/>
<dbReference type="AlphaFoldDB" id="A0A6G0WZI5"/>
<gene>
    <name evidence="2" type="ORF">Ae201684_010049</name>
</gene>
<dbReference type="Proteomes" id="UP000481153">
    <property type="component" value="Unassembled WGS sequence"/>
</dbReference>
<evidence type="ECO:0008006" key="4">
    <source>
        <dbReference type="Google" id="ProtNLM"/>
    </source>
</evidence>
<organism evidence="2 3">
    <name type="scientific">Aphanomyces euteiches</name>
    <dbReference type="NCBI Taxonomy" id="100861"/>
    <lineage>
        <taxon>Eukaryota</taxon>
        <taxon>Sar</taxon>
        <taxon>Stramenopiles</taxon>
        <taxon>Oomycota</taxon>
        <taxon>Saprolegniomycetes</taxon>
        <taxon>Saprolegniales</taxon>
        <taxon>Verrucalvaceae</taxon>
        <taxon>Aphanomyces</taxon>
    </lineage>
</organism>
<reference evidence="2 3" key="1">
    <citation type="submission" date="2019-07" db="EMBL/GenBank/DDBJ databases">
        <title>Genomics analysis of Aphanomyces spp. identifies a new class of oomycete effector associated with host adaptation.</title>
        <authorList>
            <person name="Gaulin E."/>
        </authorList>
    </citation>
    <scope>NUCLEOTIDE SEQUENCE [LARGE SCALE GENOMIC DNA]</scope>
    <source>
        <strain evidence="2 3">ATCC 201684</strain>
    </source>
</reference>
<feature type="signal peptide" evidence="1">
    <location>
        <begin position="1"/>
        <end position="20"/>
    </location>
</feature>
<name>A0A6G0WZI5_9STRA</name>
<keyword evidence="1" id="KW-0732">Signal</keyword>
<evidence type="ECO:0000313" key="2">
    <source>
        <dbReference type="EMBL" id="KAF0732941.1"/>
    </source>
</evidence>